<dbReference type="GO" id="GO:0004520">
    <property type="term" value="F:DNA endonuclease activity"/>
    <property type="evidence" value="ECO:0007669"/>
    <property type="project" value="InterPro"/>
</dbReference>
<evidence type="ECO:0000313" key="12">
    <source>
        <dbReference type="EMBL" id="BAM06107.1"/>
    </source>
</evidence>
<evidence type="ECO:0000256" key="11">
    <source>
        <dbReference type="ARBA" id="ARBA00023204"/>
    </source>
</evidence>
<evidence type="ECO:0000256" key="6">
    <source>
        <dbReference type="ARBA" id="ARBA00022763"/>
    </source>
</evidence>
<sequence>MGGPNLPTVQRGSSFTVLGVDPGLAATGYAVLSGTSLETVRILAQGTIRTSPKTPVEGRIGEIYDRLEQIAKTHRPNAVIIEDHFNRKNAPNAGLMLGPVIGVVALLSNKLHLAFTTISPRELKHRITGYGGASKEAVQESLAIWLGPRLHLSSTHEGDAMGLAFLGFSRLLPP</sequence>
<evidence type="ECO:0000256" key="5">
    <source>
        <dbReference type="ARBA" id="ARBA00022759"/>
    </source>
</evidence>
<dbReference type="SUPFAM" id="SSF53098">
    <property type="entry name" value="Ribonuclease H-like"/>
    <property type="match status" value="1"/>
</dbReference>
<evidence type="ECO:0000256" key="1">
    <source>
        <dbReference type="ARBA" id="ARBA00009518"/>
    </source>
</evidence>
<dbReference type="GO" id="GO:0006310">
    <property type="term" value="P:DNA recombination"/>
    <property type="evidence" value="ECO:0007669"/>
    <property type="project" value="UniProtKB-KW"/>
</dbReference>
<keyword evidence="2" id="KW-0963">Cytoplasm</keyword>
<comment type="similarity">
    <text evidence="1">Belongs to the RuvC family.</text>
</comment>
<dbReference type="PANTHER" id="PTHR30194:SF3">
    <property type="entry name" value="CROSSOVER JUNCTION ENDODEOXYRIBONUCLEASE RUVC"/>
    <property type="match status" value="1"/>
</dbReference>
<dbReference type="RefSeq" id="WP_014448600.1">
    <property type="nucleotide sequence ID" value="NC_017094.1"/>
</dbReference>
<reference evidence="13" key="2">
    <citation type="submission" date="2012-03" db="EMBL/GenBank/DDBJ databases">
        <title>The complete genome sequence of the pioneer microbe on fresh volcanic deposit, Leptospirillum ferrooxidans strain C2-3.</title>
        <authorList>
            <person name="Fujimura R."/>
            <person name="Sato Y."/>
            <person name="Nishizawa T."/>
            <person name="Nanba K."/>
            <person name="Oshima K."/>
            <person name="Hattori M."/>
            <person name="Kamijo T."/>
            <person name="Ohta H."/>
        </authorList>
    </citation>
    <scope>NUCLEOTIDE SEQUENCE [LARGE SCALE GENOMIC DNA]</scope>
    <source>
        <strain evidence="13">C2-3</strain>
    </source>
</reference>
<keyword evidence="8" id="KW-0460">Magnesium</keyword>
<dbReference type="EMBL" id="AP012342">
    <property type="protein sequence ID" value="BAM06107.1"/>
    <property type="molecule type" value="Genomic_DNA"/>
</dbReference>
<evidence type="ECO:0000256" key="10">
    <source>
        <dbReference type="ARBA" id="ARBA00023172"/>
    </source>
</evidence>
<protein>
    <submittedName>
        <fullName evidence="12">Putative crossover junction endodeoxyribonuclease</fullName>
    </submittedName>
</protein>
<name>I0ILF8_LEPFC</name>
<dbReference type="AlphaFoldDB" id="I0ILF8"/>
<evidence type="ECO:0000256" key="7">
    <source>
        <dbReference type="ARBA" id="ARBA00022801"/>
    </source>
</evidence>
<dbReference type="STRING" id="1162668.LFE_0386"/>
<dbReference type="Pfam" id="PF02075">
    <property type="entry name" value="RuvC"/>
    <property type="match status" value="1"/>
</dbReference>
<keyword evidence="5" id="KW-0255">Endonuclease</keyword>
<dbReference type="eggNOG" id="COG0817">
    <property type="taxonomic scope" value="Bacteria"/>
</dbReference>
<organism evidence="12 13">
    <name type="scientific">Leptospirillum ferrooxidans (strain C2-3)</name>
    <dbReference type="NCBI Taxonomy" id="1162668"/>
    <lineage>
        <taxon>Bacteria</taxon>
        <taxon>Pseudomonadati</taxon>
        <taxon>Nitrospirota</taxon>
        <taxon>Nitrospiria</taxon>
        <taxon>Nitrospirales</taxon>
        <taxon>Nitrospiraceae</taxon>
        <taxon>Leptospirillum</taxon>
    </lineage>
</organism>
<dbReference type="InterPro" id="IPR012337">
    <property type="entry name" value="RNaseH-like_sf"/>
</dbReference>
<keyword evidence="13" id="KW-1185">Reference proteome</keyword>
<dbReference type="Proteomes" id="UP000007382">
    <property type="component" value="Chromosome"/>
</dbReference>
<gene>
    <name evidence="12" type="ordered locus">LFE_0386</name>
</gene>
<dbReference type="PATRIC" id="fig|1162668.3.peg.450"/>
<evidence type="ECO:0000256" key="8">
    <source>
        <dbReference type="ARBA" id="ARBA00022842"/>
    </source>
</evidence>
<evidence type="ECO:0000256" key="9">
    <source>
        <dbReference type="ARBA" id="ARBA00023125"/>
    </source>
</evidence>
<dbReference type="GO" id="GO:0016787">
    <property type="term" value="F:hydrolase activity"/>
    <property type="evidence" value="ECO:0007669"/>
    <property type="project" value="UniProtKB-KW"/>
</dbReference>
<keyword evidence="10" id="KW-0233">DNA recombination</keyword>
<keyword evidence="11" id="KW-0234">DNA repair</keyword>
<dbReference type="GO" id="GO:0003677">
    <property type="term" value="F:DNA binding"/>
    <property type="evidence" value="ECO:0007669"/>
    <property type="project" value="UniProtKB-KW"/>
</dbReference>
<evidence type="ECO:0000256" key="4">
    <source>
        <dbReference type="ARBA" id="ARBA00022723"/>
    </source>
</evidence>
<dbReference type="Gene3D" id="3.30.420.10">
    <property type="entry name" value="Ribonuclease H-like superfamily/Ribonuclease H"/>
    <property type="match status" value="1"/>
</dbReference>
<dbReference type="HOGENOM" id="CLU_091257_3_1_0"/>
<keyword evidence="4" id="KW-0479">Metal-binding</keyword>
<dbReference type="PANTHER" id="PTHR30194">
    <property type="entry name" value="CROSSOVER JUNCTION ENDODEOXYRIBONUCLEASE RUVC"/>
    <property type="match status" value="1"/>
</dbReference>
<dbReference type="CDD" id="cd16962">
    <property type="entry name" value="RuvC"/>
    <property type="match status" value="1"/>
</dbReference>
<evidence type="ECO:0000313" key="13">
    <source>
        <dbReference type="Proteomes" id="UP000007382"/>
    </source>
</evidence>
<evidence type="ECO:0000256" key="3">
    <source>
        <dbReference type="ARBA" id="ARBA00022722"/>
    </source>
</evidence>
<dbReference type="PRINTS" id="PR00696">
    <property type="entry name" value="RSOLVASERUVC"/>
</dbReference>
<proteinExistence type="inferred from homology"/>
<dbReference type="GO" id="GO:0006281">
    <property type="term" value="P:DNA repair"/>
    <property type="evidence" value="ECO:0007669"/>
    <property type="project" value="UniProtKB-KW"/>
</dbReference>
<keyword evidence="3" id="KW-0540">Nuclease</keyword>
<evidence type="ECO:0000256" key="2">
    <source>
        <dbReference type="ARBA" id="ARBA00022490"/>
    </source>
</evidence>
<dbReference type="GO" id="GO:0046872">
    <property type="term" value="F:metal ion binding"/>
    <property type="evidence" value="ECO:0007669"/>
    <property type="project" value="UniProtKB-KW"/>
</dbReference>
<dbReference type="InterPro" id="IPR036397">
    <property type="entry name" value="RNaseH_sf"/>
</dbReference>
<dbReference type="InterPro" id="IPR002176">
    <property type="entry name" value="X-over_junc_endoDNase_RuvC"/>
</dbReference>
<reference evidence="12 13" key="1">
    <citation type="journal article" date="2012" name="J. Bacteriol.">
        <title>Complete Genome Sequence of Leptospirillum ferrooxidans Strain C2-3, Isolated from a Fresh Volcanic Ash Deposit on the Island of Miyake, Japan.</title>
        <authorList>
            <person name="Fujimura R."/>
            <person name="Sato Y."/>
            <person name="Nishizawa T."/>
            <person name="Oshima K."/>
            <person name="Kim S.-W."/>
            <person name="Hattori M."/>
            <person name="Kamijo T."/>
            <person name="Ohta H."/>
        </authorList>
    </citation>
    <scope>NUCLEOTIDE SEQUENCE [LARGE SCALE GENOMIC DNA]</scope>
    <source>
        <strain evidence="12 13">C2-3</strain>
    </source>
</reference>
<accession>I0ILF8</accession>
<keyword evidence="6" id="KW-0227">DNA damage</keyword>
<keyword evidence="7" id="KW-0378">Hydrolase</keyword>
<dbReference type="KEGG" id="lfc:LFE_0386"/>
<keyword evidence="9" id="KW-0238">DNA-binding</keyword>